<gene>
    <name evidence="4" type="ORF">ADIS_0486</name>
</gene>
<proteinExistence type="predicted"/>
<reference evidence="4 5" key="1">
    <citation type="submission" date="2013-02" db="EMBL/GenBank/DDBJ databases">
        <title>A novel strain isolated from Lonar lake, Maharashtra, India.</title>
        <authorList>
            <person name="Singh A."/>
        </authorList>
    </citation>
    <scope>NUCLEOTIDE SEQUENCE [LARGE SCALE GENOMIC DNA]</scope>
    <source>
        <strain evidence="4 5">AK24</strain>
    </source>
</reference>
<evidence type="ECO:0000313" key="4">
    <source>
        <dbReference type="EMBL" id="EON79069.1"/>
    </source>
</evidence>
<dbReference type="PANTHER" id="PTHR43817">
    <property type="entry name" value="GLYCOSYL HYDROLASE"/>
    <property type="match status" value="1"/>
</dbReference>
<evidence type="ECO:0000256" key="3">
    <source>
        <dbReference type="SAM" id="SignalP"/>
    </source>
</evidence>
<evidence type="ECO:0000256" key="2">
    <source>
        <dbReference type="ARBA" id="ARBA00022801"/>
    </source>
</evidence>
<dbReference type="EMBL" id="AQHR01000020">
    <property type="protein sequence ID" value="EON79069.1"/>
    <property type="molecule type" value="Genomic_DNA"/>
</dbReference>
<dbReference type="NCBIfam" id="NF045579">
    <property type="entry name" value="rhamnoside_JR"/>
    <property type="match status" value="1"/>
</dbReference>
<dbReference type="STRING" id="1232681.ADIS_0486"/>
<evidence type="ECO:0000256" key="1">
    <source>
        <dbReference type="ARBA" id="ARBA00022729"/>
    </source>
</evidence>
<name>R7ZYC3_9BACT</name>
<comment type="caution">
    <text evidence="4">The sequence shown here is derived from an EMBL/GenBank/DDBJ whole genome shotgun (WGS) entry which is preliminary data.</text>
</comment>
<dbReference type="GO" id="GO:0016787">
    <property type="term" value="F:hydrolase activity"/>
    <property type="evidence" value="ECO:0007669"/>
    <property type="project" value="UniProtKB-KW"/>
</dbReference>
<protein>
    <submittedName>
        <fullName evidence="4">Uncharacterized protein</fullName>
    </submittedName>
</protein>
<accession>R7ZYC3</accession>
<organism evidence="4 5">
    <name type="scientific">Lunatimonas lonarensis</name>
    <dbReference type="NCBI Taxonomy" id="1232681"/>
    <lineage>
        <taxon>Bacteria</taxon>
        <taxon>Pseudomonadati</taxon>
        <taxon>Bacteroidota</taxon>
        <taxon>Cytophagia</taxon>
        <taxon>Cytophagales</taxon>
        <taxon>Cyclobacteriaceae</taxon>
    </lineage>
</organism>
<evidence type="ECO:0000313" key="5">
    <source>
        <dbReference type="Proteomes" id="UP000013909"/>
    </source>
</evidence>
<keyword evidence="2" id="KW-0378">Hydrolase</keyword>
<feature type="chain" id="PRO_5004451874" evidence="3">
    <location>
        <begin position="17"/>
        <end position="960"/>
    </location>
</feature>
<dbReference type="InterPro" id="IPR008979">
    <property type="entry name" value="Galactose-bd-like_sf"/>
</dbReference>
<dbReference type="SUPFAM" id="SSF49785">
    <property type="entry name" value="Galactose-binding domain-like"/>
    <property type="match status" value="1"/>
</dbReference>
<keyword evidence="5" id="KW-1185">Reference proteome</keyword>
<dbReference type="Proteomes" id="UP000013909">
    <property type="component" value="Unassembled WGS sequence"/>
</dbReference>
<keyword evidence="1 3" id="KW-0732">Signal</keyword>
<feature type="signal peptide" evidence="3">
    <location>
        <begin position="1"/>
        <end position="16"/>
    </location>
</feature>
<sequence length="960" mass="107699">MSPLAALAIVSFLLVAACSPSGDKPVSVLSEEDFLNPPTETRPMSLWTWMNGYIDTVKLVYELEQMKEKGMRGAIVWDLGALINPNDMIPAGPAFLGPESLGYLRLALETSHELGLDLGISAASSWNSGGDWVDLEDGSKELLHSALLTEGPTNIKLPLKNPASPRGMAEHCELITVMAVSHRHDGIYSHQEIIDLSEQVTDGNILEWAVPAGQWNILSFFTCNTMQPLVVPSPNSSGLIIDHLSHRATERHLNEMISRLGQISTDENKFKFIFLDSYEVWQMDDWTPGFIAEFRTRYGYDPRPFLPVLQGYRLADPTVQTRFEGDYRRLVSDLLIESHYAQAVEIGDRHSIQMITEAGHGGHPRVEPLKALGSSHMPMGEFWNRQRHWVTKEAASAAHIYGKQIVASESLTGWNHWQHGPTDFKQLIDVAFCEGLNQVVFHTFSHNPEIAGKPGFVYHAGEHVNVNATWWDYSRPFMDYIARASYMLRQGNFVADVLLYYGDDAPNLVPPKRMNPNYTPDMPGLFPAYFYDETKCPHCGMDRPIVTGDLPGYEYDYVNEDVITTRLDAQDGKLVLPHGSSYRLLVLPDREDISLAVLKKLEQLIDEGAVVLGRKPTRSTSLKGYPAVDQEVKELADKIWGAADGKTVFSNRFGKGIVYWGRSIQDVLKELGVQPDLEVKGVDNKDRHIDFVHRRTSSEEIYFISNSSERQERVSLVFRVDPGMQPEIWDAESGLIQRKLAYTKLPNGIQLDMELDPIGSRFVVFRRKSSGKNDPGLHRDLQAGFSGQSTVEGDFETLDISTDWKISFDASMGGPASVLLSKLISWSEMEEEGARYYSGTATYTREFTLDKNQLAAGLEAFVRFEEIQEMARVLVNGEDCGVVWLPPYTARITPHLREGANTLTVHAVNTWNNRIVGDIQNPDQPPFTNTNAKPRFNRSTPLLPSGLLGTCQIQFFQTNK</sequence>
<dbReference type="PANTHER" id="PTHR43817:SF1">
    <property type="entry name" value="HYDROLASE, FAMILY 43, PUTATIVE (AFU_ORTHOLOGUE AFUA_3G01660)-RELATED"/>
    <property type="match status" value="1"/>
</dbReference>
<dbReference type="AlphaFoldDB" id="R7ZYC3"/>
<dbReference type="Gene3D" id="2.60.120.260">
    <property type="entry name" value="Galactose-binding domain-like"/>
    <property type="match status" value="1"/>
</dbReference>
<dbReference type="Pfam" id="PF17132">
    <property type="entry name" value="Glyco_hydro_106"/>
    <property type="match status" value="3"/>
</dbReference>
<dbReference type="PATRIC" id="fig|1288963.3.peg.484"/>